<evidence type="ECO:0008006" key="3">
    <source>
        <dbReference type="Google" id="ProtNLM"/>
    </source>
</evidence>
<evidence type="ECO:0000313" key="2">
    <source>
        <dbReference type="Proteomes" id="UP000004001"/>
    </source>
</evidence>
<dbReference type="AlphaFoldDB" id="D1VW63"/>
<evidence type="ECO:0000313" key="1">
    <source>
        <dbReference type="EMBL" id="EFA98682.1"/>
    </source>
</evidence>
<organism evidence="1 2">
    <name type="scientific">Hoylesella timonensis CRIS 5C-B1</name>
    <dbReference type="NCBI Taxonomy" id="679189"/>
    <lineage>
        <taxon>Bacteria</taxon>
        <taxon>Pseudomonadati</taxon>
        <taxon>Bacteroidota</taxon>
        <taxon>Bacteroidia</taxon>
        <taxon>Bacteroidales</taxon>
        <taxon>Prevotellaceae</taxon>
        <taxon>Hoylesella</taxon>
    </lineage>
</organism>
<keyword evidence="2" id="KW-1185">Reference proteome</keyword>
<feature type="non-terminal residue" evidence="1">
    <location>
        <position position="1"/>
    </location>
</feature>
<dbReference type="eggNOG" id="COG0720">
    <property type="taxonomic scope" value="Bacteria"/>
</dbReference>
<comment type="caution">
    <text evidence="1">The sequence shown here is derived from an EMBL/GenBank/DDBJ whole genome shotgun (WGS) entry which is preliminary data.</text>
</comment>
<proteinExistence type="predicted"/>
<reference evidence="1 2" key="1">
    <citation type="submission" date="2009-12" db="EMBL/GenBank/DDBJ databases">
        <title>Genome Sequence of Prevotella timonensis CRIS 5C-B1.</title>
        <authorList>
            <person name="Durkin A.S."/>
            <person name="Madupu R."/>
            <person name="Torralba M."/>
            <person name="Methe B."/>
            <person name="Sutton G."/>
            <person name="Strausberg R.L."/>
            <person name="Nelson K.E."/>
        </authorList>
    </citation>
    <scope>NUCLEOTIDE SEQUENCE [LARGE SCALE GENOMIC DNA]</scope>
    <source>
        <strain evidence="1 2">CRIS 5C-B1</strain>
    </source>
</reference>
<sequence length="54" mass="6166">INDIIPYNPTAENIARWVVNQFEECYKVEVRESEGNVAQAIDETKIVGIENLVM</sequence>
<dbReference type="EMBL" id="ADEF01000001">
    <property type="protein sequence ID" value="EFA98682.1"/>
    <property type="molecule type" value="Genomic_DNA"/>
</dbReference>
<dbReference type="Proteomes" id="UP000004001">
    <property type="component" value="Unassembled WGS sequence"/>
</dbReference>
<dbReference type="SUPFAM" id="SSF55620">
    <property type="entry name" value="Tetrahydrobiopterin biosynthesis enzymes-like"/>
    <property type="match status" value="1"/>
</dbReference>
<dbReference type="Gene3D" id="3.30.479.10">
    <property type="entry name" value="6-pyruvoyl tetrahydropterin synthase/QueD"/>
    <property type="match status" value="1"/>
</dbReference>
<accession>D1VW63</accession>
<protein>
    <recommendedName>
        <fullName evidence="3">6-carboxytetrahydropterin synthase</fullName>
    </recommendedName>
</protein>
<dbReference type="InterPro" id="IPR038418">
    <property type="entry name" value="6-PTP_synth/QueD_sf"/>
</dbReference>
<gene>
    <name evidence="1" type="ORF">HMPREF9019_1130</name>
</gene>
<name>D1VW63_9BACT</name>